<reference evidence="2" key="1">
    <citation type="journal article" date="2014" name="Nat. Genet.">
        <title>Genome of the human hookworm Necator americanus.</title>
        <authorList>
            <person name="Tang Y.T."/>
            <person name="Gao X."/>
            <person name="Rosa B.A."/>
            <person name="Abubucker S."/>
            <person name="Hallsworth-Pepin K."/>
            <person name="Martin J."/>
            <person name="Tyagi R."/>
            <person name="Heizer E."/>
            <person name="Zhang X."/>
            <person name="Bhonagiri-Palsikar V."/>
            <person name="Minx P."/>
            <person name="Warren W.C."/>
            <person name="Wang Q."/>
            <person name="Zhan B."/>
            <person name="Hotez P.J."/>
            <person name="Sternberg P.W."/>
            <person name="Dougall A."/>
            <person name="Gaze S.T."/>
            <person name="Mulvenna J."/>
            <person name="Sotillo J."/>
            <person name="Ranganathan S."/>
            <person name="Rabelo E.M."/>
            <person name="Wilson R.K."/>
            <person name="Felgner P.L."/>
            <person name="Bethony J."/>
            <person name="Hawdon J.M."/>
            <person name="Gasser R.B."/>
            <person name="Loukas A."/>
            <person name="Mitreva M."/>
        </authorList>
    </citation>
    <scope>NUCLEOTIDE SEQUENCE [LARGE SCALE GENOMIC DNA]</scope>
</reference>
<dbReference type="AlphaFoldDB" id="W2TAB5"/>
<keyword evidence="2" id="KW-1185">Reference proteome</keyword>
<dbReference type="KEGG" id="nai:NECAME_10156"/>
<accession>W2TAB5</accession>
<evidence type="ECO:0000313" key="2">
    <source>
        <dbReference type="Proteomes" id="UP000053676"/>
    </source>
</evidence>
<dbReference type="OMA" id="VEFQIHI"/>
<dbReference type="Proteomes" id="UP000053676">
    <property type="component" value="Unassembled WGS sequence"/>
</dbReference>
<name>W2TAB5_NECAM</name>
<proteinExistence type="predicted"/>
<sequence length="128" mass="14544">MDGLSRHDELGKPLSLLTPLKAVDPDVEFSRRSTWANFGVDVANYDYVEGMIFSVEFQIHIENFDFFFIVAWCWSVSDEDSQSWCCTTSSHPQTSDSGRRLFERVDVLCRTRVDEDANSTNTSTVACS</sequence>
<evidence type="ECO:0000313" key="1">
    <source>
        <dbReference type="EMBL" id="ETN78768.1"/>
    </source>
</evidence>
<gene>
    <name evidence="1" type="ORF">NECAME_10156</name>
</gene>
<dbReference type="EMBL" id="KI659740">
    <property type="protein sequence ID" value="ETN78768.1"/>
    <property type="molecule type" value="Genomic_DNA"/>
</dbReference>
<organism evidence="1 2">
    <name type="scientific">Necator americanus</name>
    <name type="common">Human hookworm</name>
    <dbReference type="NCBI Taxonomy" id="51031"/>
    <lineage>
        <taxon>Eukaryota</taxon>
        <taxon>Metazoa</taxon>
        <taxon>Ecdysozoa</taxon>
        <taxon>Nematoda</taxon>
        <taxon>Chromadorea</taxon>
        <taxon>Rhabditida</taxon>
        <taxon>Rhabditina</taxon>
        <taxon>Rhabditomorpha</taxon>
        <taxon>Strongyloidea</taxon>
        <taxon>Ancylostomatidae</taxon>
        <taxon>Bunostominae</taxon>
        <taxon>Necator</taxon>
    </lineage>
</organism>
<protein>
    <submittedName>
        <fullName evidence="1">Uncharacterized protein</fullName>
    </submittedName>
</protein>